<dbReference type="AlphaFoldDB" id="A0A7R8UH07"/>
<organism evidence="8 9">
    <name type="scientific">Hermetia illucens</name>
    <name type="common">Black soldier fly</name>
    <dbReference type="NCBI Taxonomy" id="343691"/>
    <lineage>
        <taxon>Eukaryota</taxon>
        <taxon>Metazoa</taxon>
        <taxon>Ecdysozoa</taxon>
        <taxon>Arthropoda</taxon>
        <taxon>Hexapoda</taxon>
        <taxon>Insecta</taxon>
        <taxon>Pterygota</taxon>
        <taxon>Neoptera</taxon>
        <taxon>Endopterygota</taxon>
        <taxon>Diptera</taxon>
        <taxon>Brachycera</taxon>
        <taxon>Stratiomyomorpha</taxon>
        <taxon>Stratiomyidae</taxon>
        <taxon>Hermetiinae</taxon>
        <taxon>Hermetia</taxon>
    </lineage>
</organism>
<dbReference type="SUPFAM" id="SSF50494">
    <property type="entry name" value="Trypsin-like serine proteases"/>
    <property type="match status" value="1"/>
</dbReference>
<keyword evidence="3" id="KW-0378">Hydrolase</keyword>
<dbReference type="InterPro" id="IPR001254">
    <property type="entry name" value="Trypsin_dom"/>
</dbReference>
<dbReference type="InterPro" id="IPR001314">
    <property type="entry name" value="Peptidase_S1A"/>
</dbReference>
<dbReference type="InterPro" id="IPR018114">
    <property type="entry name" value="TRYPSIN_HIS"/>
</dbReference>
<dbReference type="Proteomes" id="UP000594454">
    <property type="component" value="Chromosome 2"/>
</dbReference>
<evidence type="ECO:0000256" key="3">
    <source>
        <dbReference type="ARBA" id="ARBA00022801"/>
    </source>
</evidence>
<gene>
    <name evidence="8" type="ORF">HERILL_LOCUS3551</name>
</gene>
<evidence type="ECO:0000256" key="5">
    <source>
        <dbReference type="ARBA" id="ARBA00023157"/>
    </source>
</evidence>
<dbReference type="InterPro" id="IPR050430">
    <property type="entry name" value="Peptidase_S1"/>
</dbReference>
<dbReference type="PRINTS" id="PR00722">
    <property type="entry name" value="CHYMOTRYPSIN"/>
</dbReference>
<dbReference type="PANTHER" id="PTHR24276:SF98">
    <property type="entry name" value="FI18310P1-RELATED"/>
    <property type="match status" value="1"/>
</dbReference>
<feature type="signal peptide" evidence="6">
    <location>
        <begin position="1"/>
        <end position="22"/>
    </location>
</feature>
<accession>A0A7R8UH07</accession>
<dbReference type="PROSITE" id="PS00134">
    <property type="entry name" value="TRYPSIN_HIS"/>
    <property type="match status" value="1"/>
</dbReference>
<protein>
    <recommendedName>
        <fullName evidence="7">Peptidase S1 domain-containing protein</fullName>
    </recommendedName>
</protein>
<dbReference type="InterPro" id="IPR043504">
    <property type="entry name" value="Peptidase_S1_PA_chymotrypsin"/>
</dbReference>
<dbReference type="InParanoid" id="A0A7R8UH07"/>
<dbReference type="GO" id="GO:0006508">
    <property type="term" value="P:proteolysis"/>
    <property type="evidence" value="ECO:0007669"/>
    <property type="project" value="UniProtKB-KW"/>
</dbReference>
<sequence length="271" mass="29890">MPNFSLFFLLFFPALSPYGTYGSDQGDLDRGEYPFVVSLQFAGDYRNLCAGTLLTESLVLSAAHCVEHSFVNNLIVVAGIRNAENWEGGYQKSEVAKVVTPGPYPNPENVNDIAILTLKNKFHETRFIKFLRFQPAEVTEGDEVAVVGWGVNSVNNKVLQWLKARVTDLDTCGPAPVDDDFFVCIQRVSQTSQARQGDPGSPAFFKGKLVAAISMGIPAGNSSAFFSEMSSYHDWISNKLKENRAGSEGIISLALPQIDQLLLYFLFLILF</sequence>
<evidence type="ECO:0000256" key="6">
    <source>
        <dbReference type="SAM" id="SignalP"/>
    </source>
</evidence>
<keyword evidence="9" id="KW-1185">Reference proteome</keyword>
<dbReference type="EMBL" id="LR899010">
    <property type="protein sequence ID" value="CAD7080397.1"/>
    <property type="molecule type" value="Genomic_DNA"/>
</dbReference>
<keyword evidence="4" id="KW-0720">Serine protease</keyword>
<evidence type="ECO:0000313" key="8">
    <source>
        <dbReference type="EMBL" id="CAD7080397.1"/>
    </source>
</evidence>
<reference evidence="8 9" key="1">
    <citation type="submission" date="2020-11" db="EMBL/GenBank/DDBJ databases">
        <authorList>
            <person name="Wallbank WR R."/>
            <person name="Pardo Diaz C."/>
            <person name="Kozak K."/>
            <person name="Martin S."/>
            <person name="Jiggins C."/>
            <person name="Moest M."/>
            <person name="Warren A I."/>
            <person name="Generalovic N T."/>
            <person name="Byers J.R.P. K."/>
            <person name="Montejo-Kovacevich G."/>
            <person name="Yen C E."/>
        </authorList>
    </citation>
    <scope>NUCLEOTIDE SEQUENCE [LARGE SCALE GENOMIC DNA]</scope>
</reference>
<feature type="domain" description="Peptidase S1" evidence="7">
    <location>
        <begin position="20"/>
        <end position="241"/>
    </location>
</feature>
<dbReference type="OrthoDB" id="10061449at2759"/>
<dbReference type="SMART" id="SM00020">
    <property type="entry name" value="Tryp_SPc"/>
    <property type="match status" value="1"/>
</dbReference>
<dbReference type="FunFam" id="2.40.10.10:FF:000068">
    <property type="entry name" value="transmembrane protease serine 2"/>
    <property type="match status" value="1"/>
</dbReference>
<evidence type="ECO:0000259" key="7">
    <source>
        <dbReference type="PROSITE" id="PS50240"/>
    </source>
</evidence>
<dbReference type="InterPro" id="IPR009003">
    <property type="entry name" value="Peptidase_S1_PA"/>
</dbReference>
<name>A0A7R8UH07_HERIL</name>
<dbReference type="Gene3D" id="2.40.10.10">
    <property type="entry name" value="Trypsin-like serine proteases"/>
    <property type="match status" value="1"/>
</dbReference>
<comment type="similarity">
    <text evidence="1">Belongs to the peptidase S1 family.</text>
</comment>
<keyword evidence="5" id="KW-1015">Disulfide bond</keyword>
<dbReference type="PANTHER" id="PTHR24276">
    <property type="entry name" value="POLYSERASE-RELATED"/>
    <property type="match status" value="1"/>
</dbReference>
<evidence type="ECO:0000256" key="4">
    <source>
        <dbReference type="ARBA" id="ARBA00022825"/>
    </source>
</evidence>
<evidence type="ECO:0000256" key="2">
    <source>
        <dbReference type="ARBA" id="ARBA00022670"/>
    </source>
</evidence>
<dbReference type="PROSITE" id="PS50240">
    <property type="entry name" value="TRYPSIN_DOM"/>
    <property type="match status" value="1"/>
</dbReference>
<keyword evidence="6" id="KW-0732">Signal</keyword>
<dbReference type="GO" id="GO:0004252">
    <property type="term" value="F:serine-type endopeptidase activity"/>
    <property type="evidence" value="ECO:0007669"/>
    <property type="project" value="InterPro"/>
</dbReference>
<dbReference type="Pfam" id="PF00089">
    <property type="entry name" value="Trypsin"/>
    <property type="match status" value="1"/>
</dbReference>
<evidence type="ECO:0000256" key="1">
    <source>
        <dbReference type="ARBA" id="ARBA00007664"/>
    </source>
</evidence>
<keyword evidence="2" id="KW-0645">Protease</keyword>
<feature type="chain" id="PRO_5031000287" description="Peptidase S1 domain-containing protein" evidence="6">
    <location>
        <begin position="23"/>
        <end position="271"/>
    </location>
</feature>
<evidence type="ECO:0000313" key="9">
    <source>
        <dbReference type="Proteomes" id="UP000594454"/>
    </source>
</evidence>
<proteinExistence type="inferred from homology"/>